<protein>
    <submittedName>
        <fullName evidence="2">Uncharacterized protein</fullName>
    </submittedName>
</protein>
<evidence type="ECO:0000313" key="3">
    <source>
        <dbReference type="Proteomes" id="UP000199650"/>
    </source>
</evidence>
<feature type="chain" id="PRO_5011772630" evidence="1">
    <location>
        <begin position="20"/>
        <end position="157"/>
    </location>
</feature>
<keyword evidence="1" id="KW-0732">Signal</keyword>
<organism evidence="2 3">
    <name type="scientific">Aliiroseovarius sediminilitoris</name>
    <dbReference type="NCBI Taxonomy" id="1173584"/>
    <lineage>
        <taxon>Bacteria</taxon>
        <taxon>Pseudomonadati</taxon>
        <taxon>Pseudomonadota</taxon>
        <taxon>Alphaproteobacteria</taxon>
        <taxon>Rhodobacterales</taxon>
        <taxon>Paracoccaceae</taxon>
        <taxon>Aliiroseovarius</taxon>
    </lineage>
</organism>
<accession>A0A1I0PB50</accession>
<sequence>MKQMILCALIASLPITAAAADVEGLEEAILCQGDDDIITITLWTPSQFDEPLHCITSERLSGDANCAPNGGWGLLSAAEVPDLTSVTMDWKTAHEHQWGKLTAIAGPKAVRFNAQYGEGTGSNLSYEWKLTLDRRTGSATWFTKDGDRVPYRCEMQP</sequence>
<dbReference type="RefSeq" id="WP_091429524.1">
    <property type="nucleotide sequence ID" value="NZ_FOJB01000001.1"/>
</dbReference>
<gene>
    <name evidence="2" type="ORF">SAMN05444851_1489</name>
</gene>
<dbReference type="OrthoDB" id="9920352at2"/>
<keyword evidence="3" id="KW-1185">Reference proteome</keyword>
<dbReference type="EMBL" id="FOJB01000001">
    <property type="protein sequence ID" value="SEW11352.1"/>
    <property type="molecule type" value="Genomic_DNA"/>
</dbReference>
<evidence type="ECO:0000256" key="1">
    <source>
        <dbReference type="SAM" id="SignalP"/>
    </source>
</evidence>
<evidence type="ECO:0000313" key="2">
    <source>
        <dbReference type="EMBL" id="SEW11352.1"/>
    </source>
</evidence>
<dbReference type="Proteomes" id="UP000199650">
    <property type="component" value="Unassembled WGS sequence"/>
</dbReference>
<dbReference type="AlphaFoldDB" id="A0A1I0PB50"/>
<proteinExistence type="predicted"/>
<feature type="signal peptide" evidence="1">
    <location>
        <begin position="1"/>
        <end position="19"/>
    </location>
</feature>
<reference evidence="2 3" key="1">
    <citation type="submission" date="2016-10" db="EMBL/GenBank/DDBJ databases">
        <authorList>
            <person name="de Groot N.N."/>
        </authorList>
    </citation>
    <scope>NUCLEOTIDE SEQUENCE [LARGE SCALE GENOMIC DNA]</scope>
    <source>
        <strain evidence="2 3">DSM 29439</strain>
    </source>
</reference>
<name>A0A1I0PB50_9RHOB</name>